<proteinExistence type="predicted"/>
<evidence type="ECO:0000313" key="3">
    <source>
        <dbReference type="Proteomes" id="UP000292886"/>
    </source>
</evidence>
<accession>A0A4P6YRC6</accession>
<sequence>MGKTLLIGLFLTVLSFLLMFVNVAIPVIFLTIFVLILLVISVFSLLKPMLWGQSVKFTKFAGVYDQYSFNVAVSSLEKILFIILVSSSVILAIIFNIILMLLVVLALPVFGIIAHYTAQLILKKVLKNKLID</sequence>
<dbReference type="AlphaFoldDB" id="A0A4P6YRC6"/>
<dbReference type="Proteomes" id="UP000292886">
    <property type="component" value="Chromosome"/>
</dbReference>
<keyword evidence="1" id="KW-0812">Transmembrane</keyword>
<gene>
    <name evidence="2" type="ORF">EQG49_01200</name>
</gene>
<keyword evidence="3" id="KW-1185">Reference proteome</keyword>
<organism evidence="2 3">
    <name type="scientific">Periweissella cryptocerci</name>
    <dbReference type="NCBI Taxonomy" id="2506420"/>
    <lineage>
        <taxon>Bacteria</taxon>
        <taxon>Bacillati</taxon>
        <taxon>Bacillota</taxon>
        <taxon>Bacilli</taxon>
        <taxon>Lactobacillales</taxon>
        <taxon>Lactobacillaceae</taxon>
        <taxon>Periweissella</taxon>
    </lineage>
</organism>
<keyword evidence="1" id="KW-0472">Membrane</keyword>
<keyword evidence="1" id="KW-1133">Transmembrane helix</keyword>
<dbReference type="EMBL" id="CP037940">
    <property type="protein sequence ID" value="QBO35166.1"/>
    <property type="molecule type" value="Genomic_DNA"/>
</dbReference>
<dbReference type="RefSeq" id="WP_133362246.1">
    <property type="nucleotide sequence ID" value="NZ_CP037940.1"/>
</dbReference>
<dbReference type="KEGG" id="wei:EQG49_01200"/>
<evidence type="ECO:0000256" key="1">
    <source>
        <dbReference type="SAM" id="Phobius"/>
    </source>
</evidence>
<feature type="transmembrane region" description="Helical" evidence="1">
    <location>
        <begin position="25"/>
        <end position="46"/>
    </location>
</feature>
<protein>
    <submittedName>
        <fullName evidence="2">Uncharacterized protein</fullName>
    </submittedName>
</protein>
<reference evidence="3" key="1">
    <citation type="submission" date="2019-03" db="EMBL/GenBank/DDBJ databases">
        <title>Weissella sp. 26KH-42 Genome sequencing.</title>
        <authorList>
            <person name="Heo J."/>
            <person name="Kim S.-J."/>
            <person name="Kim J.-S."/>
            <person name="Hong S.-B."/>
            <person name="Kwon S.-W."/>
        </authorList>
    </citation>
    <scope>NUCLEOTIDE SEQUENCE [LARGE SCALE GENOMIC DNA]</scope>
    <source>
        <strain evidence="3">26KH-42</strain>
    </source>
</reference>
<evidence type="ECO:0000313" key="2">
    <source>
        <dbReference type="EMBL" id="QBO35166.1"/>
    </source>
</evidence>
<name>A0A4P6YRC6_9LACO</name>